<evidence type="ECO:0008006" key="4">
    <source>
        <dbReference type="Google" id="ProtNLM"/>
    </source>
</evidence>
<reference evidence="2" key="1">
    <citation type="submission" date="2023-01" db="EMBL/GenBank/DDBJ databases">
        <title>Exophiala dermititidis isolated from Cystic Fibrosis Patient.</title>
        <authorList>
            <person name="Kurbessoian T."/>
            <person name="Crocker A."/>
            <person name="Murante D."/>
            <person name="Hogan D.A."/>
            <person name="Stajich J.E."/>
        </authorList>
    </citation>
    <scope>NUCLEOTIDE SEQUENCE</scope>
    <source>
        <strain evidence="2">Ex8</strain>
    </source>
</reference>
<dbReference type="InterPro" id="IPR053102">
    <property type="entry name" value="VPS_Associated"/>
</dbReference>
<dbReference type="Proteomes" id="UP001161757">
    <property type="component" value="Unassembled WGS sequence"/>
</dbReference>
<keyword evidence="1" id="KW-0812">Transmembrane</keyword>
<keyword evidence="1" id="KW-0472">Membrane</keyword>
<dbReference type="AlphaFoldDB" id="A0AAN6ERK9"/>
<protein>
    <recommendedName>
        <fullName evidence="4">Vacuolar protein sorting-associated protein 62</fullName>
    </recommendedName>
</protein>
<evidence type="ECO:0000256" key="1">
    <source>
        <dbReference type="SAM" id="Phobius"/>
    </source>
</evidence>
<name>A0AAN6ERK9_EXODE</name>
<comment type="caution">
    <text evidence="2">The sequence shown here is derived from an EMBL/GenBank/DDBJ whole genome shotgun (WGS) entry which is preliminary data.</text>
</comment>
<dbReference type="GO" id="GO:0000329">
    <property type="term" value="C:fungal-type vacuole membrane"/>
    <property type="evidence" value="ECO:0007669"/>
    <property type="project" value="TreeGrafter"/>
</dbReference>
<dbReference type="PANTHER" id="PTHR48220:SF1">
    <property type="entry name" value="VACUOLAR PROTEIN SORTING-ASSOCIATED PROTEIN 62-RELATED"/>
    <property type="match status" value="1"/>
</dbReference>
<dbReference type="InterPro" id="IPR009291">
    <property type="entry name" value="Vps62"/>
</dbReference>
<evidence type="ECO:0000313" key="2">
    <source>
        <dbReference type="EMBL" id="KAJ8990231.1"/>
    </source>
</evidence>
<sequence>MNVCQFAATCLHGIGIRLLLLVLLVDLSVLVSVSGYKVPDYVIEYAPIIYLHSDDPFMPSDIAGHVEHTRPFLGFEPIPEAEVGLLDLNNLSSLNRYGTGDGKGKGKGKGERVYLTSIDNVTSNPLPEWLLGETPDATTGELYNSTACAVVVVESTESKEHQLDAFYFYFYSFNEGADITQVLPPLNRIFPDASPGNHFGDHVGDWEHNMIRFKYGKPTGIYFSQHAGGQPVVFSARGSHANYPSEGSHVHDEALVDIADKGRLWDPLQPAWFYKYDPDTDTFVSADTDTSTGFGDGDANGGGTTYPTDWFYFQGAWGDKKYNDSDPRQKTVPYFGLKKYEDGPTGPKFKHLVRKGLMPDEKPKTNLMKVMVRWYLRLYGCCLHGFNPWVVVLGTLLVLAACVFVAVFAVIRIRRLAKRRWRQRKDRLGGEMGAGMISDMNIPLLDLERVDVELES</sequence>
<evidence type="ECO:0000313" key="3">
    <source>
        <dbReference type="Proteomes" id="UP001161757"/>
    </source>
</evidence>
<organism evidence="2 3">
    <name type="scientific">Exophiala dermatitidis</name>
    <name type="common">Black yeast-like fungus</name>
    <name type="synonym">Wangiella dermatitidis</name>
    <dbReference type="NCBI Taxonomy" id="5970"/>
    <lineage>
        <taxon>Eukaryota</taxon>
        <taxon>Fungi</taxon>
        <taxon>Dikarya</taxon>
        <taxon>Ascomycota</taxon>
        <taxon>Pezizomycotina</taxon>
        <taxon>Eurotiomycetes</taxon>
        <taxon>Chaetothyriomycetidae</taxon>
        <taxon>Chaetothyriales</taxon>
        <taxon>Herpotrichiellaceae</taxon>
        <taxon>Exophiala</taxon>
    </lineage>
</organism>
<dbReference type="Pfam" id="PF06101">
    <property type="entry name" value="Vps62"/>
    <property type="match status" value="1"/>
</dbReference>
<feature type="transmembrane region" description="Helical" evidence="1">
    <location>
        <begin position="389"/>
        <end position="411"/>
    </location>
</feature>
<dbReference type="EMBL" id="JAJGCB010000011">
    <property type="protein sequence ID" value="KAJ8990231.1"/>
    <property type="molecule type" value="Genomic_DNA"/>
</dbReference>
<proteinExistence type="predicted"/>
<gene>
    <name evidence="2" type="ORF">HRR80_005718</name>
</gene>
<keyword evidence="1" id="KW-1133">Transmembrane helix</keyword>
<accession>A0AAN6ERK9</accession>
<dbReference type="PANTHER" id="PTHR48220">
    <property type="match status" value="1"/>
</dbReference>
<dbReference type="GO" id="GO:0006623">
    <property type="term" value="P:protein targeting to vacuole"/>
    <property type="evidence" value="ECO:0007669"/>
    <property type="project" value="TreeGrafter"/>
</dbReference>